<keyword evidence="1" id="KW-0812">Transmembrane</keyword>
<reference evidence="2 3" key="1">
    <citation type="journal article" date="2007" name="Appl. Environ. Microbiol.">
        <title>Genome sequence of the cellulolytic gliding bacterium Cytophaga hutchinsonii.</title>
        <authorList>
            <person name="Xie G."/>
            <person name="Bruce D.C."/>
            <person name="Challacombe J.F."/>
            <person name="Chertkov O."/>
            <person name="Detter J.C."/>
            <person name="Gilna P."/>
            <person name="Han C.S."/>
            <person name="Lucas S."/>
            <person name="Misra M."/>
            <person name="Myers G.L."/>
            <person name="Richardson P."/>
            <person name="Tapia R."/>
            <person name="Thayer N."/>
            <person name="Thompson L.S."/>
            <person name="Brettin T.S."/>
            <person name="Henrissat B."/>
            <person name="Wilson D.B."/>
            <person name="McBride M.J."/>
        </authorList>
    </citation>
    <scope>NUCLEOTIDE SEQUENCE [LARGE SCALE GENOMIC DNA]</scope>
    <source>
        <strain evidence="3">ATCC 33406 / DSM 1761 / CIP 103989 / NBRC 15051 / NCIMB 9469 / D465</strain>
    </source>
</reference>
<protein>
    <recommendedName>
        <fullName evidence="4">YcxB-like protein domain-containing protein</fullName>
    </recommendedName>
</protein>
<keyword evidence="1" id="KW-0472">Membrane</keyword>
<dbReference type="Proteomes" id="UP000001822">
    <property type="component" value="Chromosome"/>
</dbReference>
<dbReference type="AlphaFoldDB" id="A0A6N4SP58"/>
<evidence type="ECO:0008006" key="4">
    <source>
        <dbReference type="Google" id="ProtNLM"/>
    </source>
</evidence>
<feature type="transmembrane region" description="Helical" evidence="1">
    <location>
        <begin position="61"/>
        <end position="80"/>
    </location>
</feature>
<evidence type="ECO:0000313" key="3">
    <source>
        <dbReference type="Proteomes" id="UP000001822"/>
    </source>
</evidence>
<evidence type="ECO:0000313" key="2">
    <source>
        <dbReference type="EMBL" id="ABG58077.1"/>
    </source>
</evidence>
<keyword evidence="1" id="KW-1133">Transmembrane helix</keyword>
<dbReference type="EMBL" id="CP000383">
    <property type="protein sequence ID" value="ABG58077.1"/>
    <property type="molecule type" value="Genomic_DNA"/>
</dbReference>
<proteinExistence type="predicted"/>
<organism evidence="2 3">
    <name type="scientific">Cytophaga hutchinsonii (strain ATCC 33406 / DSM 1761 / CIP 103989 / NBRC 15051 / NCIMB 9469 / D465)</name>
    <dbReference type="NCBI Taxonomy" id="269798"/>
    <lineage>
        <taxon>Bacteria</taxon>
        <taxon>Pseudomonadati</taxon>
        <taxon>Bacteroidota</taxon>
        <taxon>Cytophagia</taxon>
        <taxon>Cytophagales</taxon>
        <taxon>Cytophagaceae</taxon>
        <taxon>Cytophaga</taxon>
    </lineage>
</organism>
<evidence type="ECO:0000256" key="1">
    <source>
        <dbReference type="SAM" id="Phobius"/>
    </source>
</evidence>
<dbReference type="RefSeq" id="WP_011584193.1">
    <property type="nucleotide sequence ID" value="NC_008255.1"/>
</dbReference>
<feature type="transmembrane region" description="Helical" evidence="1">
    <location>
        <begin position="36"/>
        <end position="55"/>
    </location>
</feature>
<gene>
    <name evidence="2" type="ordered locus">CHU_0790</name>
</gene>
<name>A0A6N4SP58_CYTH3</name>
<dbReference type="KEGG" id="chu:CHU_0790"/>
<accession>A0A6N4SP58</accession>
<keyword evidence="3" id="KW-1185">Reference proteome</keyword>
<sequence length="170" mass="20371">MKIEIDLTFDRKYFEEIYYKDFRTSYFKSPSTKVPFRNLLLGTITLIVFYCYARYKDTYGLFIVGVIIFATLLWSYLAALNTIIKWKKSIVAYLDREEKYEKNKIILSDDYFTLIQDSNEVIEHWSNFKHAEITETHMRLEAKETFLIPKSCMTDAEYELLKHTISDKMK</sequence>